<protein>
    <recommendedName>
        <fullName evidence="5">IQ motif containing N</fullName>
    </recommendedName>
</protein>
<dbReference type="InterPro" id="IPR000048">
    <property type="entry name" value="IQ_motif_EF-hand-BS"/>
</dbReference>
<evidence type="ECO:0000256" key="2">
    <source>
        <dbReference type="SAM" id="MobiDB-lite"/>
    </source>
</evidence>
<sequence>MMQPVTQLQFTNQLSPSGQCLPPPQPVYCLQDKVGKPFPQQHEAHKSKEQLLQQPAQNKTEPRRIPRLRAVVESQAFKNILVDEMDMMLSRAATLIQANWRGYRLRQKLISQMMAAKAIQEAWRRFNTRRLLRSSKAMVKRVSKEEGDIPYHPPQQVRFQPPEEKPLPAQPVMMSKETQFPSSDSLAPCSPQLTLLQHPAAQGIPESGIQAPHSPGAHGVAFLPHQAIAIRLPSPVSLDSKCPPCLLTKTIRSACLVRHIEGDTVKTKNVPARVTKAGAPEPPPSGRYGQAVSGSFKTQTQAHMEAEIHKTPPQAFPVSTLTKTPPQAFPVSTLTKTPPKTYPAVSIARTQAQVCPVSTVTKTLPQTCPGPMMTTPAPMPPPQTCPVSAVTKPPPQMRLVTAPAKNQMQTCQAATVPKSPSQICPGVSMIKPPPQTRLAAMITKTPAQIRSVAAVLRTLCLVPPAVGNLRGPPPTAGAAGLANTSSTMHLNAPKAKVMMNMKQTAGVVRGSSHSYLAEGKVRCGVAPMRHHHPSHLAWLPRAAEPGPAVQSHHHHTGRLARILHPPGLCPADAAPGRVGGAGQQGQAHPRAPLLPG</sequence>
<dbReference type="SUPFAM" id="SSF52540">
    <property type="entry name" value="P-loop containing nucleoside triphosphate hydrolases"/>
    <property type="match status" value="1"/>
</dbReference>
<dbReference type="AlphaFoldDB" id="A0A8D2E2K9"/>
<dbReference type="PROSITE" id="PS50096">
    <property type="entry name" value="IQ"/>
    <property type="match status" value="1"/>
</dbReference>
<accession>A0A8D2E2K9</accession>
<reference evidence="3" key="2">
    <citation type="submission" date="2025-09" db="UniProtKB">
        <authorList>
            <consortium name="Ensembl"/>
        </authorList>
    </citation>
    <scope>IDENTIFICATION</scope>
</reference>
<dbReference type="FunFam" id="1.20.5.190:FF:000021">
    <property type="entry name" value="IQ motif containing N"/>
    <property type="match status" value="1"/>
</dbReference>
<dbReference type="PANTHER" id="PTHR22590:SF2">
    <property type="entry name" value="IQ DOMAIN-CONTAINING PROTEIN N"/>
    <property type="match status" value="1"/>
</dbReference>
<dbReference type="InterPro" id="IPR027417">
    <property type="entry name" value="P-loop_NTPase"/>
</dbReference>
<keyword evidence="1" id="KW-0677">Repeat</keyword>
<feature type="region of interest" description="Disordered" evidence="2">
    <location>
        <begin position="143"/>
        <end position="169"/>
    </location>
</feature>
<evidence type="ECO:0000313" key="3">
    <source>
        <dbReference type="Ensembl" id="ENSSVLP00005032531.1"/>
    </source>
</evidence>
<dbReference type="Gene3D" id="1.20.5.190">
    <property type="match status" value="1"/>
</dbReference>
<proteinExistence type="predicted"/>
<reference evidence="3" key="1">
    <citation type="submission" date="2025-08" db="UniProtKB">
        <authorList>
            <consortium name="Ensembl"/>
        </authorList>
    </citation>
    <scope>IDENTIFICATION</scope>
</reference>
<evidence type="ECO:0000256" key="1">
    <source>
        <dbReference type="ARBA" id="ARBA00022737"/>
    </source>
</evidence>
<dbReference type="SMART" id="SM00015">
    <property type="entry name" value="IQ"/>
    <property type="match status" value="2"/>
</dbReference>
<organism evidence="3 4">
    <name type="scientific">Sciurus vulgaris</name>
    <name type="common">Eurasian red squirrel</name>
    <dbReference type="NCBI Taxonomy" id="55149"/>
    <lineage>
        <taxon>Eukaryota</taxon>
        <taxon>Metazoa</taxon>
        <taxon>Chordata</taxon>
        <taxon>Craniata</taxon>
        <taxon>Vertebrata</taxon>
        <taxon>Euteleostomi</taxon>
        <taxon>Mammalia</taxon>
        <taxon>Eutheria</taxon>
        <taxon>Euarchontoglires</taxon>
        <taxon>Glires</taxon>
        <taxon>Rodentia</taxon>
        <taxon>Sciuromorpha</taxon>
        <taxon>Sciuridae</taxon>
        <taxon>Sciurinae</taxon>
        <taxon>Sciurini</taxon>
        <taxon>Sciurus</taxon>
    </lineage>
</organism>
<feature type="region of interest" description="Disordered" evidence="2">
    <location>
        <begin position="40"/>
        <end position="63"/>
    </location>
</feature>
<feature type="compositionally biased region" description="Polar residues" evidence="2">
    <location>
        <begin position="50"/>
        <end position="59"/>
    </location>
</feature>
<keyword evidence="4" id="KW-1185">Reference proteome</keyword>
<feature type="region of interest" description="Disordered" evidence="2">
    <location>
        <begin position="568"/>
        <end position="596"/>
    </location>
</feature>
<dbReference type="PANTHER" id="PTHR22590">
    <property type="entry name" value="MYOSIN MOTOR DOMAIN-CONTAINING PROTEIN"/>
    <property type="match status" value="1"/>
</dbReference>
<dbReference type="Ensembl" id="ENSSVLT00005036085.1">
    <property type="protein sequence ID" value="ENSSVLP00005032531.1"/>
    <property type="gene ID" value="ENSSVLG00005025525.1"/>
</dbReference>
<feature type="compositionally biased region" description="Low complexity" evidence="2">
    <location>
        <begin position="584"/>
        <end position="596"/>
    </location>
</feature>
<dbReference type="InterPro" id="IPR052318">
    <property type="entry name" value="CellDiv_DevSignal_Domain"/>
</dbReference>
<dbReference type="GeneTree" id="ENSGT00940000156018"/>
<evidence type="ECO:0000313" key="4">
    <source>
        <dbReference type="Proteomes" id="UP000694564"/>
    </source>
</evidence>
<dbReference type="Pfam" id="PF00612">
    <property type="entry name" value="IQ"/>
    <property type="match status" value="1"/>
</dbReference>
<dbReference type="Proteomes" id="UP000694564">
    <property type="component" value="Chromosome 16"/>
</dbReference>
<name>A0A8D2E2K9_SCIVU</name>
<dbReference type="CDD" id="cd23767">
    <property type="entry name" value="IQCD"/>
    <property type="match status" value="1"/>
</dbReference>
<evidence type="ECO:0008006" key="5">
    <source>
        <dbReference type="Google" id="ProtNLM"/>
    </source>
</evidence>